<protein>
    <recommendedName>
        <fullName evidence="3">DUF6534 domain-containing protein</fullName>
    </recommendedName>
</protein>
<evidence type="ECO:0000256" key="2">
    <source>
        <dbReference type="SAM" id="Phobius"/>
    </source>
</evidence>
<feature type="compositionally biased region" description="Basic and acidic residues" evidence="1">
    <location>
        <begin position="338"/>
        <end position="348"/>
    </location>
</feature>
<evidence type="ECO:0000256" key="1">
    <source>
        <dbReference type="SAM" id="MobiDB-lite"/>
    </source>
</evidence>
<feature type="transmembrane region" description="Helical" evidence="2">
    <location>
        <begin position="223"/>
        <end position="244"/>
    </location>
</feature>
<feature type="compositionally biased region" description="Polar residues" evidence="1">
    <location>
        <begin position="318"/>
        <end position="329"/>
    </location>
</feature>
<dbReference type="InterPro" id="IPR045339">
    <property type="entry name" value="DUF6534"/>
</dbReference>
<keyword evidence="2" id="KW-1133">Transmembrane helix</keyword>
<dbReference type="Proteomes" id="UP001383192">
    <property type="component" value="Unassembled WGS sequence"/>
</dbReference>
<evidence type="ECO:0000313" key="4">
    <source>
        <dbReference type="EMBL" id="KAK7029017.1"/>
    </source>
</evidence>
<name>A0AAW0BQY5_9AGAR</name>
<proteinExistence type="predicted"/>
<dbReference type="PANTHER" id="PTHR40465">
    <property type="entry name" value="CHROMOSOME 1, WHOLE GENOME SHOTGUN SEQUENCE"/>
    <property type="match status" value="1"/>
</dbReference>
<dbReference type="EMBL" id="JAYKXP010000085">
    <property type="protein sequence ID" value="KAK7029017.1"/>
    <property type="molecule type" value="Genomic_DNA"/>
</dbReference>
<accession>A0AAW0BQY5</accession>
<feature type="transmembrane region" description="Helical" evidence="2">
    <location>
        <begin position="141"/>
        <end position="161"/>
    </location>
</feature>
<feature type="domain" description="DUF6534" evidence="3">
    <location>
        <begin position="188"/>
        <end position="276"/>
    </location>
</feature>
<keyword evidence="2" id="KW-0812">Transmembrane</keyword>
<keyword evidence="5" id="KW-1185">Reference proteome</keyword>
<dbReference type="PANTHER" id="PTHR40465:SF1">
    <property type="entry name" value="DUF6534 DOMAIN-CONTAINING PROTEIN"/>
    <property type="match status" value="1"/>
</dbReference>
<organism evidence="4 5">
    <name type="scientific">Paramarasmius palmivorus</name>
    <dbReference type="NCBI Taxonomy" id="297713"/>
    <lineage>
        <taxon>Eukaryota</taxon>
        <taxon>Fungi</taxon>
        <taxon>Dikarya</taxon>
        <taxon>Basidiomycota</taxon>
        <taxon>Agaricomycotina</taxon>
        <taxon>Agaricomycetes</taxon>
        <taxon>Agaricomycetidae</taxon>
        <taxon>Agaricales</taxon>
        <taxon>Marasmiineae</taxon>
        <taxon>Marasmiaceae</taxon>
        <taxon>Paramarasmius</taxon>
    </lineage>
</organism>
<dbReference type="Pfam" id="PF20152">
    <property type="entry name" value="DUF6534"/>
    <property type="match status" value="1"/>
</dbReference>
<feature type="transmembrane region" description="Helical" evidence="2">
    <location>
        <begin position="250"/>
        <end position="271"/>
    </location>
</feature>
<feature type="transmembrane region" description="Helical" evidence="2">
    <location>
        <begin position="20"/>
        <end position="46"/>
    </location>
</feature>
<keyword evidence="2" id="KW-0472">Membrane</keyword>
<feature type="transmembrane region" description="Helical" evidence="2">
    <location>
        <begin position="181"/>
        <end position="202"/>
    </location>
</feature>
<sequence length="372" mass="41558">MSGLPDRPTPFTQEQFSETYGGSLICCMFSLPLYGISLLQIYIYFLNYPRDSKWIKLMVIVLGITESVHEWMTCHTVYHYSVRMIYPVNATRHGNDSLSDPELQSTGVSNTGRVVCLCGERHRDYHLLYDRTVLRKALENGAYGIAVLILGQLGFGLYVVVEMYRIWEIPKLHVIVYPGLVPMYVIRVFVDGLTAGVLCTVLHGAQTATDFKGSVRLFRTLMVYAMNRFLLTTLVVIMQTIVLLVRPTSIWAMVMDFITAHLYVNSLLATLNAREHLRKLGRTTDTVTYGSHQATSFKFTSGPGGDIEGQAAARSQGTESTLSYATSDPQIKLPASKGRLDETLDGEDHGVKVRTETFVMSDLDPKRMSGSA</sequence>
<dbReference type="AlphaFoldDB" id="A0AAW0BQY5"/>
<comment type="caution">
    <text evidence="4">The sequence shown here is derived from an EMBL/GenBank/DDBJ whole genome shotgun (WGS) entry which is preliminary data.</text>
</comment>
<gene>
    <name evidence="4" type="ORF">VNI00_014727</name>
</gene>
<feature type="region of interest" description="Disordered" evidence="1">
    <location>
        <begin position="318"/>
        <end position="348"/>
    </location>
</feature>
<evidence type="ECO:0000259" key="3">
    <source>
        <dbReference type="Pfam" id="PF20152"/>
    </source>
</evidence>
<reference evidence="4 5" key="1">
    <citation type="submission" date="2024-01" db="EMBL/GenBank/DDBJ databases">
        <title>A draft genome for a cacao thread blight-causing isolate of Paramarasmius palmivorus.</title>
        <authorList>
            <person name="Baruah I.K."/>
            <person name="Bukari Y."/>
            <person name="Amoako-Attah I."/>
            <person name="Meinhardt L.W."/>
            <person name="Bailey B.A."/>
            <person name="Cohen S.P."/>
        </authorList>
    </citation>
    <scope>NUCLEOTIDE SEQUENCE [LARGE SCALE GENOMIC DNA]</scope>
    <source>
        <strain evidence="4 5">GH-12</strain>
    </source>
</reference>
<evidence type="ECO:0000313" key="5">
    <source>
        <dbReference type="Proteomes" id="UP001383192"/>
    </source>
</evidence>